<dbReference type="KEGG" id="scm:SCHCO_02671746"/>
<dbReference type="RefSeq" id="XP_003028377.1">
    <property type="nucleotide sequence ID" value="XM_003028331.1"/>
</dbReference>
<organism evidence="3">
    <name type="scientific">Schizophyllum commune (strain H4-8 / FGSC 9210)</name>
    <name type="common">Split gill fungus</name>
    <dbReference type="NCBI Taxonomy" id="578458"/>
    <lineage>
        <taxon>Eukaryota</taxon>
        <taxon>Fungi</taxon>
        <taxon>Dikarya</taxon>
        <taxon>Basidiomycota</taxon>
        <taxon>Agaricomycotina</taxon>
        <taxon>Agaricomycetes</taxon>
        <taxon>Agaricomycetidae</taxon>
        <taxon>Agaricales</taxon>
        <taxon>Schizophyllaceae</taxon>
        <taxon>Schizophyllum</taxon>
    </lineage>
</organism>
<dbReference type="Proteomes" id="UP000007431">
    <property type="component" value="Unassembled WGS sequence"/>
</dbReference>
<protein>
    <submittedName>
        <fullName evidence="2">Uncharacterized protein</fullName>
    </submittedName>
</protein>
<dbReference type="AlphaFoldDB" id="D8QFU2"/>
<name>D8QFU2_SCHCM</name>
<evidence type="ECO:0000313" key="2">
    <source>
        <dbReference type="EMBL" id="EFI93474.1"/>
    </source>
</evidence>
<dbReference type="VEuPathDB" id="FungiDB:SCHCODRAFT_02671746"/>
<feature type="non-terminal residue" evidence="2">
    <location>
        <position position="101"/>
    </location>
</feature>
<evidence type="ECO:0000256" key="1">
    <source>
        <dbReference type="SAM" id="MobiDB-lite"/>
    </source>
</evidence>
<dbReference type="EMBL" id="GL377311">
    <property type="protein sequence ID" value="EFI93474.1"/>
    <property type="molecule type" value="Genomic_DNA"/>
</dbReference>
<accession>D8QFU2</accession>
<reference evidence="2 3" key="1">
    <citation type="journal article" date="2010" name="Nat. Biotechnol.">
        <title>Genome sequence of the model mushroom Schizophyllum commune.</title>
        <authorList>
            <person name="Ohm R.A."/>
            <person name="de Jong J.F."/>
            <person name="Lugones L.G."/>
            <person name="Aerts A."/>
            <person name="Kothe E."/>
            <person name="Stajich J.E."/>
            <person name="de Vries R.P."/>
            <person name="Record E."/>
            <person name="Levasseur A."/>
            <person name="Baker S.E."/>
            <person name="Bartholomew K.A."/>
            <person name="Coutinho P.M."/>
            <person name="Erdmann S."/>
            <person name="Fowler T.J."/>
            <person name="Gathman A.C."/>
            <person name="Lombard V."/>
            <person name="Henrissat B."/>
            <person name="Knabe N."/>
            <person name="Kuees U."/>
            <person name="Lilly W.W."/>
            <person name="Lindquist E."/>
            <person name="Lucas S."/>
            <person name="Magnuson J.K."/>
            <person name="Piumi F."/>
            <person name="Raudaskoski M."/>
            <person name="Salamov A."/>
            <person name="Schmutz J."/>
            <person name="Schwarze F.W.M.R."/>
            <person name="vanKuyk P.A."/>
            <person name="Horton J.S."/>
            <person name="Grigoriev I.V."/>
            <person name="Woesten H.A.B."/>
        </authorList>
    </citation>
    <scope>NUCLEOTIDE SEQUENCE [LARGE SCALE GENOMIC DNA]</scope>
    <source>
        <strain evidence="3">H4-8 / FGSC 9210</strain>
    </source>
</reference>
<keyword evidence="3" id="KW-1185">Reference proteome</keyword>
<feature type="compositionally biased region" description="Basic and acidic residues" evidence="1">
    <location>
        <begin position="15"/>
        <end position="28"/>
    </location>
</feature>
<gene>
    <name evidence="2" type="ORF">SCHCODRAFT_112735</name>
</gene>
<proteinExistence type="predicted"/>
<feature type="region of interest" description="Disordered" evidence="1">
    <location>
        <begin position="1"/>
        <end position="48"/>
    </location>
</feature>
<evidence type="ECO:0000313" key="3">
    <source>
        <dbReference type="Proteomes" id="UP000007431"/>
    </source>
</evidence>
<dbReference type="InParanoid" id="D8QFU2"/>
<feature type="compositionally biased region" description="Basic residues" evidence="1">
    <location>
        <begin position="1"/>
        <end position="12"/>
    </location>
</feature>
<sequence length="101" mass="11445">MAKKRCSGRRASKMMLDESRDCHQEHASQRATSRPADAREPQCKTASPYRDADVLQHLRGYYMTYHKAHRPKGFVDHVPYHAKFPPAEVLFSGASTDVSPS</sequence>
<dbReference type="GeneID" id="9591860"/>
<dbReference type="HOGENOM" id="CLU_2293296_0_0_1"/>